<evidence type="ECO:0000313" key="3">
    <source>
        <dbReference type="EMBL" id="AFD24950.1"/>
    </source>
</evidence>
<evidence type="ECO:0000259" key="2">
    <source>
        <dbReference type="SMART" id="SM00062"/>
    </source>
</evidence>
<sequence>MLRVGMPGDVAPFNLSAGKSMVGFEPDLIQEVARAMNLRVIFEQVPADDLLTALDQDKVDLVMNNLVITSTRENRFDFSVPYNCSGVSIASLGNYDKNTDLTGKTIAVPRNSIFETYVGKLPFEKTVRPFDTNVEVIRAVLTGQADATYAFTAMGPTFQRLYPKLPIHFSPALWSSPNGIAIKGGNESLRQAVNVSLGRYLRTPAYKALLNKYFAQDTSCKS</sequence>
<protein>
    <submittedName>
        <fullName evidence="3">Amino acid ABC transporter, periplasmic amino acid-binding protein</fullName>
    </submittedName>
</protein>
<dbReference type="KEGG" id="dgo:DGo_CA1023"/>
<dbReference type="PANTHER" id="PTHR35936">
    <property type="entry name" value="MEMBRANE-BOUND LYTIC MUREIN TRANSGLYCOSYLASE F"/>
    <property type="match status" value="1"/>
</dbReference>
<keyword evidence="4" id="KW-1185">Reference proteome</keyword>
<dbReference type="CDD" id="cd13530">
    <property type="entry name" value="PBP2_peptides_like"/>
    <property type="match status" value="1"/>
</dbReference>
<name>H8GZA2_DEIGI</name>
<feature type="domain" description="Solute-binding protein family 3/N-terminal" evidence="2">
    <location>
        <begin position="1"/>
        <end position="217"/>
    </location>
</feature>
<dbReference type="SUPFAM" id="SSF53850">
    <property type="entry name" value="Periplasmic binding protein-like II"/>
    <property type="match status" value="1"/>
</dbReference>
<reference evidence="3 4" key="1">
    <citation type="journal article" date="2012" name="PLoS ONE">
        <title>Genome sequence and transcriptome analysis of the radioresistant bacterium Deinococcus gobiensis: insights into the extreme environmental adaptations.</title>
        <authorList>
            <person name="Yuan M."/>
            <person name="Chen M."/>
            <person name="Zhang W."/>
            <person name="Lu W."/>
            <person name="Wang J."/>
            <person name="Yang M."/>
            <person name="Zhao P."/>
            <person name="Tang R."/>
            <person name="Li X."/>
            <person name="Hao Y."/>
            <person name="Zhou Z."/>
            <person name="Zhan Y."/>
            <person name="Yu H."/>
            <person name="Teng C."/>
            <person name="Yan Y."/>
            <person name="Ping S."/>
            <person name="Wang Y."/>
            <person name="Lin M."/>
        </authorList>
    </citation>
    <scope>NUCLEOTIDE SEQUENCE [LARGE SCALE GENOMIC DNA]</scope>
    <source>
        <strain evidence="3 4">I-0</strain>
    </source>
</reference>
<evidence type="ECO:0000256" key="1">
    <source>
        <dbReference type="ARBA" id="ARBA00022729"/>
    </source>
</evidence>
<dbReference type="SMART" id="SM00062">
    <property type="entry name" value="PBPb"/>
    <property type="match status" value="1"/>
</dbReference>
<gene>
    <name evidence="3" type="ordered locus">DGo_CA1023</name>
</gene>
<evidence type="ECO:0000313" key="4">
    <source>
        <dbReference type="Proteomes" id="UP000007575"/>
    </source>
</evidence>
<dbReference type="HOGENOM" id="CLU_019602_18_5_0"/>
<dbReference type="Gene3D" id="3.40.190.10">
    <property type="entry name" value="Periplasmic binding protein-like II"/>
    <property type="match status" value="2"/>
</dbReference>
<dbReference type="AlphaFoldDB" id="H8GZA2"/>
<dbReference type="EMBL" id="CP002191">
    <property type="protein sequence ID" value="AFD24950.1"/>
    <property type="molecule type" value="Genomic_DNA"/>
</dbReference>
<accession>H8GZA2</accession>
<dbReference type="Proteomes" id="UP000007575">
    <property type="component" value="Chromosome"/>
</dbReference>
<dbReference type="Pfam" id="PF00497">
    <property type="entry name" value="SBP_bac_3"/>
    <property type="match status" value="1"/>
</dbReference>
<organism evidence="3 4">
    <name type="scientific">Deinococcus gobiensis (strain DSM 21396 / JCM 16679 / CGMCC 1.7299 / I-0)</name>
    <dbReference type="NCBI Taxonomy" id="745776"/>
    <lineage>
        <taxon>Bacteria</taxon>
        <taxon>Thermotogati</taxon>
        <taxon>Deinococcota</taxon>
        <taxon>Deinococci</taxon>
        <taxon>Deinococcales</taxon>
        <taxon>Deinococcaceae</taxon>
        <taxon>Deinococcus</taxon>
    </lineage>
</organism>
<dbReference type="eggNOG" id="COG0834">
    <property type="taxonomic scope" value="Bacteria"/>
</dbReference>
<proteinExistence type="predicted"/>
<dbReference type="PATRIC" id="fig|745776.4.peg.1049"/>
<dbReference type="STRING" id="745776.DGo_CA1023"/>
<keyword evidence="1" id="KW-0732">Signal</keyword>
<dbReference type="InterPro" id="IPR001638">
    <property type="entry name" value="Solute-binding_3/MltF_N"/>
</dbReference>